<dbReference type="Proteomes" id="UP000078541">
    <property type="component" value="Unassembled WGS sequence"/>
</dbReference>
<accession>A0A195ERH1</accession>
<name>A0A195ERH1_9HYME</name>
<sequence length="119" mass="13190">TETRRSLSARLDDFLVWDRRFVLVGCELQTAPRQLIEIDNGEPRLGGSPRQGLHSVERCPGAPEPVARAFAPAADARSSFTRDSGSGLLSHPRTTHRSVTSARELLRFLPEVPDDLTRD</sequence>
<protein>
    <submittedName>
        <fullName evidence="2">Uncharacterized protein</fullName>
    </submittedName>
</protein>
<keyword evidence="3" id="KW-1185">Reference proteome</keyword>
<dbReference type="EMBL" id="KQ981993">
    <property type="protein sequence ID" value="KYN30776.1"/>
    <property type="molecule type" value="Genomic_DNA"/>
</dbReference>
<dbReference type="AlphaFoldDB" id="A0A195ERH1"/>
<feature type="region of interest" description="Disordered" evidence="1">
    <location>
        <begin position="74"/>
        <end position="96"/>
    </location>
</feature>
<evidence type="ECO:0000313" key="2">
    <source>
        <dbReference type="EMBL" id="KYN30776.1"/>
    </source>
</evidence>
<organism evidence="2 3">
    <name type="scientific">Trachymyrmex septentrionalis</name>
    <dbReference type="NCBI Taxonomy" id="34720"/>
    <lineage>
        <taxon>Eukaryota</taxon>
        <taxon>Metazoa</taxon>
        <taxon>Ecdysozoa</taxon>
        <taxon>Arthropoda</taxon>
        <taxon>Hexapoda</taxon>
        <taxon>Insecta</taxon>
        <taxon>Pterygota</taxon>
        <taxon>Neoptera</taxon>
        <taxon>Endopterygota</taxon>
        <taxon>Hymenoptera</taxon>
        <taxon>Apocrita</taxon>
        <taxon>Aculeata</taxon>
        <taxon>Formicoidea</taxon>
        <taxon>Formicidae</taxon>
        <taxon>Myrmicinae</taxon>
        <taxon>Trachymyrmex</taxon>
    </lineage>
</organism>
<gene>
    <name evidence="2" type="ORF">ALC56_14587</name>
</gene>
<proteinExistence type="predicted"/>
<reference evidence="2 3" key="1">
    <citation type="submission" date="2016-03" db="EMBL/GenBank/DDBJ databases">
        <title>Trachymyrmex septentrionalis WGS genome.</title>
        <authorList>
            <person name="Nygaard S."/>
            <person name="Hu H."/>
            <person name="Boomsma J."/>
            <person name="Zhang G."/>
        </authorList>
    </citation>
    <scope>NUCLEOTIDE SEQUENCE [LARGE SCALE GENOMIC DNA]</scope>
    <source>
        <strain evidence="2">Tsep2-gDNA-1</strain>
        <tissue evidence="2">Whole body</tissue>
    </source>
</reference>
<feature type="non-terminal residue" evidence="2">
    <location>
        <position position="1"/>
    </location>
</feature>
<evidence type="ECO:0000256" key="1">
    <source>
        <dbReference type="SAM" id="MobiDB-lite"/>
    </source>
</evidence>
<evidence type="ECO:0000313" key="3">
    <source>
        <dbReference type="Proteomes" id="UP000078541"/>
    </source>
</evidence>